<reference evidence="2 3" key="1">
    <citation type="submission" date="2019-08" db="EMBL/GenBank/DDBJ databases">
        <title>Actinomadura sp. nov. CYP1-5 isolated from mountain soil.</title>
        <authorList>
            <person name="Songsumanus A."/>
            <person name="Kuncharoen N."/>
            <person name="Kudo T."/>
            <person name="Yuki M."/>
            <person name="Igarashi Y."/>
            <person name="Tanasupawat S."/>
        </authorList>
    </citation>
    <scope>NUCLEOTIDE SEQUENCE [LARGE SCALE GENOMIC DNA]</scope>
    <source>
        <strain evidence="2 3">JCM 14158</strain>
    </source>
</reference>
<dbReference type="CDD" id="cd09729">
    <property type="entry name" value="Cse1_I-E"/>
    <property type="match status" value="1"/>
</dbReference>
<name>A0A5D0NI00_9ACTN</name>
<evidence type="ECO:0000313" key="3">
    <source>
        <dbReference type="Proteomes" id="UP000323380"/>
    </source>
</evidence>
<protein>
    <submittedName>
        <fullName evidence="2">Type I-E CRISPR-associated protein Cse1/CasA</fullName>
    </submittedName>
</protein>
<accession>A0A5D0NI00</accession>
<dbReference type="EMBL" id="VSFG01000005">
    <property type="protein sequence ID" value="TYB43885.1"/>
    <property type="molecule type" value="Genomic_DNA"/>
</dbReference>
<dbReference type="Pfam" id="PF09481">
    <property type="entry name" value="CRISPR_Cse1"/>
    <property type="match status" value="1"/>
</dbReference>
<comment type="caution">
    <text evidence="2">The sequence shown here is derived from an EMBL/GenBank/DDBJ whole genome shotgun (WGS) entry which is preliminary data.</text>
</comment>
<dbReference type="STRING" id="1220554.GCA_001552135_05075"/>
<keyword evidence="3" id="KW-1185">Reference proteome</keyword>
<organism evidence="2 3">
    <name type="scientific">Actinomadura chibensis</name>
    <dbReference type="NCBI Taxonomy" id="392828"/>
    <lineage>
        <taxon>Bacteria</taxon>
        <taxon>Bacillati</taxon>
        <taxon>Actinomycetota</taxon>
        <taxon>Actinomycetes</taxon>
        <taxon>Streptosporangiales</taxon>
        <taxon>Thermomonosporaceae</taxon>
        <taxon>Actinomadura</taxon>
    </lineage>
</organism>
<dbReference type="Proteomes" id="UP000323380">
    <property type="component" value="Unassembled WGS sequence"/>
</dbReference>
<feature type="compositionally biased region" description="Basic residues" evidence="1">
    <location>
        <begin position="1"/>
        <end position="14"/>
    </location>
</feature>
<feature type="region of interest" description="Disordered" evidence="1">
    <location>
        <begin position="1"/>
        <end position="20"/>
    </location>
</feature>
<sequence>MPPWSRRSRPRHGAGRPGWRGHGCCCCRPMAHSAWPTAMSTTAPKPVWRSPVPSPPSGTTPQSSSELAFNLVDEPWLPCLLVDGTAKPLSLRQALIRAHEIQDLALDVATQYPPILRLMLAVVHRAVGQWPHPGPRSSQEWISLWEPGRLPVDSINRYLDTVRDRFDLFHPQKPFGQVAGLRSGNGETKTIALAIPFLAAGNNAPIFSAVRDHEPPSLTPAEAARWLLHAHAWDTAAIKTAAVGDPKAKAGKTTGNPTGPLGQLGVLIPTGPTLWHTLMYNLMILNGTNSGSGDMPSWERPPVDPSWRERTLAGLLDLYTWLGRRVRLVADITPDGPRVRRLVLCAGDRLRTPDLWQIEPHTAWRRSSVQEKKLGRTVFMPITHRPQRQLWRGLGTILAHQSVTDTTHEEFKPPEVLVQLRFLAKGPLAGRLLLLRAFGIVYGAKSATIDDTYVDDLPLPIAVLHSTGDRWEHVALNGVRDAEATARHLGTLAVDLAKAAGCKDDRVLKGRRDDARMSLYATLDQQFRRWLAGLGGDRPPQEASEQWGSTIRARTYQIADRLLLQVPPSAIRGRLVRSGRDRTEWIDAALAERRFRRDLDTALPRPSAEVG</sequence>
<dbReference type="AlphaFoldDB" id="A0A5D0NI00"/>
<dbReference type="Gene3D" id="1.10.132.100">
    <property type="match status" value="1"/>
</dbReference>
<dbReference type="InterPro" id="IPR013381">
    <property type="entry name" value="CRISPR-assoc_prot_Cse1"/>
</dbReference>
<feature type="region of interest" description="Disordered" evidence="1">
    <location>
        <begin position="42"/>
        <end position="64"/>
    </location>
</feature>
<proteinExistence type="predicted"/>
<evidence type="ECO:0000256" key="1">
    <source>
        <dbReference type="SAM" id="MobiDB-lite"/>
    </source>
</evidence>
<gene>
    <name evidence="2" type="primary">casA</name>
    <name evidence="2" type="ORF">FXF69_23215</name>
</gene>
<evidence type="ECO:0000313" key="2">
    <source>
        <dbReference type="EMBL" id="TYB43885.1"/>
    </source>
</evidence>
<dbReference type="NCBIfam" id="TIGR02547">
    <property type="entry name" value="casA_cse1"/>
    <property type="match status" value="1"/>
</dbReference>